<organism evidence="1 2">
    <name type="scientific">Segatella copri</name>
    <dbReference type="NCBI Taxonomy" id="165179"/>
    <lineage>
        <taxon>Bacteria</taxon>
        <taxon>Pseudomonadati</taxon>
        <taxon>Bacteroidota</taxon>
        <taxon>Bacteroidia</taxon>
        <taxon>Bacteroidales</taxon>
        <taxon>Prevotellaceae</taxon>
        <taxon>Segatella</taxon>
    </lineage>
</organism>
<proteinExistence type="predicted"/>
<reference evidence="1 2" key="1">
    <citation type="submission" date="2018-08" db="EMBL/GenBank/DDBJ databases">
        <title>A genome reference for cultivated species of the human gut microbiota.</title>
        <authorList>
            <person name="Zou Y."/>
            <person name="Xue W."/>
            <person name="Luo G."/>
        </authorList>
    </citation>
    <scope>NUCLEOTIDE SEQUENCE [LARGE SCALE GENOMIC DNA]</scope>
    <source>
        <strain evidence="1 2">AF24-12</strain>
    </source>
</reference>
<dbReference type="AlphaFoldDB" id="A0A3R5ZLW2"/>
<protein>
    <submittedName>
        <fullName evidence="1">Uncharacterized protein</fullName>
    </submittedName>
</protein>
<evidence type="ECO:0000313" key="1">
    <source>
        <dbReference type="EMBL" id="RGS19820.1"/>
    </source>
</evidence>
<accession>A0A3R5ZLW2</accession>
<evidence type="ECO:0000313" key="2">
    <source>
        <dbReference type="Proteomes" id="UP000283872"/>
    </source>
</evidence>
<sequence>MGFCLSLHAQDAIIFRDGRVKSVKIIQTNNDKTLFKESGNKKASEEFVENTKVFMLKFKTRGNVVFNANGERILTTSEHIEIPKDAIVVYYKDGREVPAYNLMMDTSTVSFKTSKKAKDRPIFSPKSEVFMIRYPDGTRDILTNLAVEEQQQQEREAEEARLKAQREAEVVDSIKAAVIEEAASATNPKKATIVTKKGVRMKVWVCSDTPTMVSYKKANSAKAAIFNMSKAKIKNIIY</sequence>
<dbReference type="EMBL" id="QRVA01000001">
    <property type="protein sequence ID" value="RGS19820.1"/>
    <property type="molecule type" value="Genomic_DNA"/>
</dbReference>
<gene>
    <name evidence="1" type="ORF">DWY11_00965</name>
</gene>
<dbReference type="Proteomes" id="UP000283872">
    <property type="component" value="Unassembled WGS sequence"/>
</dbReference>
<name>A0A3R5ZLW2_9BACT</name>
<comment type="caution">
    <text evidence="1">The sequence shown here is derived from an EMBL/GenBank/DDBJ whole genome shotgun (WGS) entry which is preliminary data.</text>
</comment>